<gene>
    <name evidence="1" type="ORF">E8P82_14420</name>
</gene>
<comment type="caution">
    <text evidence="1">The sequence shown here is derived from an EMBL/GenBank/DDBJ whole genome shotgun (WGS) entry which is preliminary data.</text>
</comment>
<dbReference type="Proteomes" id="UP000305233">
    <property type="component" value="Unassembled WGS sequence"/>
</dbReference>
<dbReference type="AlphaFoldDB" id="A0A4S5E0B0"/>
<dbReference type="Gene3D" id="3.30.70.100">
    <property type="match status" value="1"/>
</dbReference>
<dbReference type="EMBL" id="SSWH01000020">
    <property type="protein sequence ID" value="THJ64700.1"/>
    <property type="molecule type" value="Genomic_DNA"/>
</dbReference>
<evidence type="ECO:0000313" key="1">
    <source>
        <dbReference type="EMBL" id="THJ64700.1"/>
    </source>
</evidence>
<protein>
    <submittedName>
        <fullName evidence="1">Heavy-metal-associated domain-containing protein</fullName>
    </submittedName>
</protein>
<sequence>MTDTVRTPMDLTDISATASSDANASSGGSCGCCAPQQSAAAQPTNEGTVFADYSVTGLTCGSCAGRVSSAIGELDGVENVRIAVVPGGISTVSVTSGRPLEASSVQDAVEKAGYQLATA</sequence>
<dbReference type="OrthoDB" id="4947440at2"/>
<dbReference type="InterPro" id="IPR006121">
    <property type="entry name" value="HMA_dom"/>
</dbReference>
<reference evidence="1 2" key="1">
    <citation type="submission" date="2019-04" db="EMBL/GenBank/DDBJ databases">
        <authorList>
            <person name="Liu Q."/>
            <person name="Xin Y.-H."/>
        </authorList>
    </citation>
    <scope>NUCLEOTIDE SEQUENCE [LARGE SCALE GENOMIC DNA]</scope>
    <source>
        <strain evidence="1 2">AM23</strain>
    </source>
</reference>
<dbReference type="InterPro" id="IPR036163">
    <property type="entry name" value="HMA_dom_sf"/>
</dbReference>
<dbReference type="PROSITE" id="PS51257">
    <property type="entry name" value="PROKAR_LIPOPROTEIN"/>
    <property type="match status" value="1"/>
</dbReference>
<dbReference type="Pfam" id="PF00403">
    <property type="entry name" value="HMA"/>
    <property type="match status" value="1"/>
</dbReference>
<dbReference type="PROSITE" id="PS50846">
    <property type="entry name" value="HMA_2"/>
    <property type="match status" value="1"/>
</dbReference>
<organism evidence="1 2">
    <name type="scientific">Arthrobacter echini</name>
    <dbReference type="NCBI Taxonomy" id="1529066"/>
    <lineage>
        <taxon>Bacteria</taxon>
        <taxon>Bacillati</taxon>
        <taxon>Actinomycetota</taxon>
        <taxon>Actinomycetes</taxon>
        <taxon>Micrococcales</taxon>
        <taxon>Micrococcaceae</taxon>
        <taxon>Arthrobacter</taxon>
    </lineage>
</organism>
<dbReference type="SUPFAM" id="SSF55008">
    <property type="entry name" value="HMA, heavy metal-associated domain"/>
    <property type="match status" value="1"/>
</dbReference>
<dbReference type="GO" id="GO:0046872">
    <property type="term" value="F:metal ion binding"/>
    <property type="evidence" value="ECO:0007669"/>
    <property type="project" value="InterPro"/>
</dbReference>
<dbReference type="CDD" id="cd00371">
    <property type="entry name" value="HMA"/>
    <property type="match status" value="1"/>
</dbReference>
<name>A0A4S5E0B0_9MICC</name>
<keyword evidence="2" id="KW-1185">Reference proteome</keyword>
<accession>A0A4S5E0B0</accession>
<proteinExistence type="predicted"/>
<evidence type="ECO:0000313" key="2">
    <source>
        <dbReference type="Proteomes" id="UP000305233"/>
    </source>
</evidence>